<dbReference type="PROSITE" id="PS01125">
    <property type="entry name" value="ROK"/>
    <property type="match status" value="1"/>
</dbReference>
<gene>
    <name evidence="2" type="ORF">FDA94_16170</name>
</gene>
<sequence length="308" mass="31146">MTVLAIDIGGTKFAAATVEPTGTITAKLEMPVGPDPTATLKDIVARIVVPGLISEEGLTGVGIGSAGPLDAVRGTVSPVNISVWRDFPLVKTVAQLLPGVPVHLAGDGQLMALGEWWRGRFKAGALLGIVVSTGIGGGLVFEGQPHLGPTGNAGHIGHIRAGEGWEACRCGAVGCVETIASGPSMVRWALANGWQQAVEPTFWAGRPVDARALAADAKRGVAVAVEAFDRAAGALATAILTTAALFDVDNVVVGGGVAAAGTTLLTPLRRAVADQAGLGFLRRLKVEPTSLGRDAGLLGAAALALGRE</sequence>
<dbReference type="Gene3D" id="3.30.420.40">
    <property type="match status" value="2"/>
</dbReference>
<accession>A0A4U3MI92</accession>
<evidence type="ECO:0000256" key="1">
    <source>
        <dbReference type="ARBA" id="ARBA00006479"/>
    </source>
</evidence>
<dbReference type="SUPFAM" id="SSF53067">
    <property type="entry name" value="Actin-like ATPase domain"/>
    <property type="match status" value="1"/>
</dbReference>
<evidence type="ECO:0000313" key="2">
    <source>
        <dbReference type="EMBL" id="TKK87717.1"/>
    </source>
</evidence>
<dbReference type="EMBL" id="SZQA01000014">
    <property type="protein sequence ID" value="TKK87717.1"/>
    <property type="molecule type" value="Genomic_DNA"/>
</dbReference>
<name>A0A4U3MI92_9ACTN</name>
<reference evidence="2 3" key="1">
    <citation type="submission" date="2019-04" db="EMBL/GenBank/DDBJ databases">
        <title>Herbidospora sp. NEAU-GS14.nov., a novel actinomycete isolated from soil.</title>
        <authorList>
            <person name="Han L."/>
        </authorList>
    </citation>
    <scope>NUCLEOTIDE SEQUENCE [LARGE SCALE GENOMIC DNA]</scope>
    <source>
        <strain evidence="2 3">NEAU-GS14</strain>
    </source>
</reference>
<dbReference type="AlphaFoldDB" id="A0A4U3MI92"/>
<protein>
    <submittedName>
        <fullName evidence="2">ROK family protein</fullName>
    </submittedName>
</protein>
<evidence type="ECO:0000313" key="3">
    <source>
        <dbReference type="Proteomes" id="UP000308705"/>
    </source>
</evidence>
<dbReference type="Proteomes" id="UP000308705">
    <property type="component" value="Unassembled WGS sequence"/>
</dbReference>
<keyword evidence="3" id="KW-1185">Reference proteome</keyword>
<dbReference type="PANTHER" id="PTHR18964:SF169">
    <property type="entry name" value="N-ACETYLMANNOSAMINE KINASE"/>
    <property type="match status" value="1"/>
</dbReference>
<organism evidence="2 3">
    <name type="scientific">Herbidospora galbida</name>
    <dbReference type="NCBI Taxonomy" id="2575442"/>
    <lineage>
        <taxon>Bacteria</taxon>
        <taxon>Bacillati</taxon>
        <taxon>Actinomycetota</taxon>
        <taxon>Actinomycetes</taxon>
        <taxon>Streptosporangiales</taxon>
        <taxon>Streptosporangiaceae</taxon>
        <taxon>Herbidospora</taxon>
    </lineage>
</organism>
<dbReference type="InterPro" id="IPR000600">
    <property type="entry name" value="ROK"/>
</dbReference>
<dbReference type="InterPro" id="IPR043129">
    <property type="entry name" value="ATPase_NBD"/>
</dbReference>
<dbReference type="OrthoDB" id="8772678at2"/>
<dbReference type="RefSeq" id="WP_137247889.1">
    <property type="nucleotide sequence ID" value="NZ_SZQA01000014.1"/>
</dbReference>
<comment type="similarity">
    <text evidence="1">Belongs to the ROK (NagC/XylR) family.</text>
</comment>
<dbReference type="Pfam" id="PF00480">
    <property type="entry name" value="ROK"/>
    <property type="match status" value="1"/>
</dbReference>
<comment type="caution">
    <text evidence="2">The sequence shown here is derived from an EMBL/GenBank/DDBJ whole genome shotgun (WGS) entry which is preliminary data.</text>
</comment>
<proteinExistence type="inferred from homology"/>
<dbReference type="InterPro" id="IPR049874">
    <property type="entry name" value="ROK_cs"/>
</dbReference>
<dbReference type="PANTHER" id="PTHR18964">
    <property type="entry name" value="ROK (REPRESSOR, ORF, KINASE) FAMILY"/>
    <property type="match status" value="1"/>
</dbReference>